<dbReference type="PROSITE" id="PS50857">
    <property type="entry name" value="COX2_CUA"/>
    <property type="match status" value="1"/>
</dbReference>
<comment type="catalytic activity">
    <reaction evidence="17">
        <text>4 Fe(II)-[cytochrome c] + O2 + 8 H(+)(in) = 4 Fe(III)-[cytochrome c] + 2 H2O + 4 H(+)(out)</text>
        <dbReference type="Rhea" id="RHEA:11436"/>
        <dbReference type="Rhea" id="RHEA-COMP:10350"/>
        <dbReference type="Rhea" id="RHEA-COMP:14399"/>
        <dbReference type="ChEBI" id="CHEBI:15377"/>
        <dbReference type="ChEBI" id="CHEBI:15378"/>
        <dbReference type="ChEBI" id="CHEBI:15379"/>
        <dbReference type="ChEBI" id="CHEBI:29033"/>
        <dbReference type="ChEBI" id="CHEBI:29034"/>
        <dbReference type="EC" id="7.1.1.9"/>
    </reaction>
    <physiologicalReaction direction="left-to-right" evidence="17">
        <dbReference type="Rhea" id="RHEA:11437"/>
    </physiologicalReaction>
</comment>
<dbReference type="InterPro" id="IPR045187">
    <property type="entry name" value="CcO_II"/>
</dbReference>
<dbReference type="InterPro" id="IPR036257">
    <property type="entry name" value="Cyt_c_oxidase_su2_TM_sf"/>
</dbReference>
<comment type="function">
    <text evidence="18">Component of the cytochrome c oxidase, the last enzyme in the mitochondrial electron transport chain which drives oxidative phosphorylation. The respiratory chain contains 3 multisubunit complexes succinate dehydrogenase (complex II, CII), ubiquinol-cytochrome c oxidoreductase (cytochrome b-c1 complex, complex III, CIII) and cytochrome c oxidase (complex IV, CIV), that cooperate to transfer electrons derived from NADH and succinate to molecular oxygen, creating an electrochemical gradient over the inner membrane that drives transmembrane transport and the ATP synthase. Cytochrome c oxidase is the component of the respiratory chain that catalyzes the reduction of oxygen to water. Electrons originating from reduced cytochrome c in the intermembrane space (IMS) are transferred via the dinuclear copper A center (CU(A)) of subunit 2 and heme A of subunit 1 to the active site in subunit 1, a binuclear center (BNC) formed by heme A3 and copper B (CU(B)). The BNC reduces molecular oxygen to 2 water molecules using 4 electrons from cytochrome c in the IMS and 4 protons from the mitochondrial matrix.</text>
</comment>
<feature type="transmembrane region" description="Helical" evidence="19">
    <location>
        <begin position="63"/>
        <end position="85"/>
    </location>
</feature>
<dbReference type="InterPro" id="IPR002429">
    <property type="entry name" value="CcO_II-like_C"/>
</dbReference>
<reference evidence="22" key="1">
    <citation type="journal article" date="2019" name="Mitochondrial DNA Part B Resour">
        <title>The brown spider Loxosceles similis (Araneae: Sicariidae): complete mitochondrial genome sequence.</title>
        <authorList>
            <person name="Kalapothakis Y."/>
            <person name="Miranda K.G."/>
            <person name="Pereira A.H."/>
            <person name="Facchin S."/>
            <person name="Lucio N."/>
            <person name="Kalapothakis E."/>
        </authorList>
    </citation>
    <scope>NUCLEOTIDE SEQUENCE</scope>
</reference>
<proteinExistence type="inferred from homology"/>
<dbReference type="CTD" id="4513"/>
<evidence type="ECO:0000256" key="4">
    <source>
        <dbReference type="ARBA" id="ARBA00015946"/>
    </source>
</evidence>
<dbReference type="SUPFAM" id="SSF49503">
    <property type="entry name" value="Cupredoxins"/>
    <property type="match status" value="1"/>
</dbReference>
<evidence type="ECO:0000313" key="22">
    <source>
        <dbReference type="EMBL" id="QCS26171.1"/>
    </source>
</evidence>
<evidence type="ECO:0000256" key="16">
    <source>
        <dbReference type="ARBA" id="ARBA00023136"/>
    </source>
</evidence>
<feature type="domain" description="Cytochrome oxidase subunit II transmembrane region profile" evidence="21">
    <location>
        <begin position="1"/>
        <end position="91"/>
    </location>
</feature>
<comment type="cofactor">
    <cofactor evidence="18">
        <name>Cu cation</name>
        <dbReference type="ChEBI" id="CHEBI:23378"/>
    </cofactor>
    <text evidence="18">Binds a copper A center.</text>
</comment>
<dbReference type="AlphaFoldDB" id="A0A4V1FUV3"/>
<evidence type="ECO:0000256" key="14">
    <source>
        <dbReference type="ARBA" id="ARBA00023008"/>
    </source>
</evidence>
<keyword evidence="5 18" id="KW-0813">Transport</keyword>
<dbReference type="Pfam" id="PF00116">
    <property type="entry name" value="COX2"/>
    <property type="match status" value="1"/>
</dbReference>
<feature type="domain" description="Cytochrome oxidase subunit II copper A binding" evidence="20">
    <location>
        <begin position="92"/>
        <end position="216"/>
    </location>
</feature>
<keyword evidence="15 18" id="KW-0496">Mitochondrion</keyword>
<keyword evidence="10" id="KW-0460">Magnesium</keyword>
<evidence type="ECO:0000256" key="8">
    <source>
        <dbReference type="ARBA" id="ARBA00022723"/>
    </source>
</evidence>
<evidence type="ECO:0000256" key="3">
    <source>
        <dbReference type="ARBA" id="ARBA00011164"/>
    </source>
</evidence>
<dbReference type="RefSeq" id="YP_009660718.1">
    <property type="nucleotide sequence ID" value="NC_042902.1"/>
</dbReference>
<evidence type="ECO:0000259" key="20">
    <source>
        <dbReference type="PROSITE" id="PS50857"/>
    </source>
</evidence>
<dbReference type="Gene3D" id="2.60.40.420">
    <property type="entry name" value="Cupredoxins - blue copper proteins"/>
    <property type="match status" value="1"/>
</dbReference>
<dbReference type="GO" id="GO:0042773">
    <property type="term" value="P:ATP synthesis coupled electron transport"/>
    <property type="evidence" value="ECO:0007669"/>
    <property type="project" value="TreeGrafter"/>
</dbReference>
<geneLocation type="mitochondrion" evidence="22"/>
<dbReference type="PROSITE" id="PS00078">
    <property type="entry name" value="COX2"/>
    <property type="match status" value="1"/>
</dbReference>
<dbReference type="SUPFAM" id="SSF81464">
    <property type="entry name" value="Cytochrome c oxidase subunit II-like, transmembrane region"/>
    <property type="match status" value="1"/>
</dbReference>
<keyword evidence="13 19" id="KW-1133">Transmembrane helix</keyword>
<evidence type="ECO:0000256" key="15">
    <source>
        <dbReference type="ARBA" id="ARBA00023128"/>
    </source>
</evidence>
<evidence type="ECO:0000256" key="19">
    <source>
        <dbReference type="SAM" id="Phobius"/>
    </source>
</evidence>
<evidence type="ECO:0000256" key="12">
    <source>
        <dbReference type="ARBA" id="ARBA00022982"/>
    </source>
</evidence>
<organism evidence="22">
    <name type="scientific">Loxosceles similis</name>
    <name type="common">Brazilian brown spider</name>
    <name type="synonym">Loxosceles surata</name>
    <dbReference type="NCBI Taxonomy" id="321804"/>
    <lineage>
        <taxon>Eukaryota</taxon>
        <taxon>Metazoa</taxon>
        <taxon>Ecdysozoa</taxon>
        <taxon>Arthropoda</taxon>
        <taxon>Chelicerata</taxon>
        <taxon>Arachnida</taxon>
        <taxon>Araneae</taxon>
        <taxon>Araneomorphae</taxon>
        <taxon>Haplogynae</taxon>
        <taxon>Scytodoidea</taxon>
        <taxon>Sicariidae</taxon>
        <taxon>Loxosceles</taxon>
    </lineage>
</organism>
<dbReference type="GeneID" id="40508909"/>
<evidence type="ECO:0000256" key="7">
    <source>
        <dbReference type="ARBA" id="ARBA00022692"/>
    </source>
</evidence>
<comment type="subcellular location">
    <subcellularLocation>
        <location evidence="1 18">Mitochondrion inner membrane</location>
        <topology evidence="1 18">Multi-pass membrane protein</topology>
    </subcellularLocation>
</comment>
<gene>
    <name evidence="22" type="primary">COX2</name>
</gene>
<dbReference type="GO" id="GO:0005743">
    <property type="term" value="C:mitochondrial inner membrane"/>
    <property type="evidence" value="ECO:0007669"/>
    <property type="project" value="UniProtKB-SubCell"/>
</dbReference>
<evidence type="ECO:0000256" key="1">
    <source>
        <dbReference type="ARBA" id="ARBA00004448"/>
    </source>
</evidence>
<evidence type="ECO:0000256" key="18">
    <source>
        <dbReference type="RuleBase" id="RU000457"/>
    </source>
</evidence>
<keyword evidence="12 18" id="KW-0249">Electron transport</keyword>
<dbReference type="Gene3D" id="1.10.287.90">
    <property type="match status" value="1"/>
</dbReference>
<dbReference type="InterPro" id="IPR008972">
    <property type="entry name" value="Cupredoxin"/>
</dbReference>
<name>A0A4V1FUV3_LOXSM</name>
<keyword evidence="6 18" id="KW-0679">Respiratory chain</keyword>
<evidence type="ECO:0000256" key="13">
    <source>
        <dbReference type="ARBA" id="ARBA00022989"/>
    </source>
</evidence>
<evidence type="ECO:0000256" key="2">
    <source>
        <dbReference type="ARBA" id="ARBA00007866"/>
    </source>
</evidence>
<keyword evidence="14 18" id="KW-0186">Copper</keyword>
<dbReference type="PANTHER" id="PTHR22888:SF9">
    <property type="entry name" value="CYTOCHROME C OXIDASE SUBUNIT 2"/>
    <property type="match status" value="1"/>
</dbReference>
<keyword evidence="8 18" id="KW-0479">Metal-binding</keyword>
<keyword evidence="7 18" id="KW-0812">Transmembrane</keyword>
<comment type="similarity">
    <text evidence="2 18">Belongs to the cytochrome c oxidase subunit 2 family.</text>
</comment>
<evidence type="ECO:0000256" key="17">
    <source>
        <dbReference type="ARBA" id="ARBA00049512"/>
    </source>
</evidence>
<sequence length="216" mass="25013">MPVWGSLYFQNSNSPVMEYLIMFHDYSMIIVILILLMVGYLLVNSIFASYYSIVNREGQELEMIWTIIPGVILVFIAFPSLRLLYLMEESDMFQLSIKTLGHQWFWSYEYAESNLEEFDSYMNEEGDIRLLEVDEMLLLPYDCGSRVIVSSDDVIHSWTVPSMGVKVDAIPGRLNQLMLYIKRPGMYIGQCSEICGANHSFMPISLKVISMFDFLK</sequence>
<evidence type="ECO:0000256" key="9">
    <source>
        <dbReference type="ARBA" id="ARBA00022792"/>
    </source>
</evidence>
<dbReference type="PRINTS" id="PR01166">
    <property type="entry name" value="CYCOXIDASEII"/>
</dbReference>
<evidence type="ECO:0000259" key="21">
    <source>
        <dbReference type="PROSITE" id="PS50999"/>
    </source>
</evidence>
<comment type="subunit">
    <text evidence="3">Component of the cytochrome c oxidase (complex IV, CIV), a multisubunit enzyme composed of a catalytic core of 3 subunits and several supernumerary subunits. The complex exists as a monomer or a dimer and forms supercomplexes (SCs) in the inner mitochondrial membrane with ubiquinol-cytochrome c oxidoreductase (cytochrome b-c1 complex, complex III, CIII).</text>
</comment>
<evidence type="ECO:0000256" key="11">
    <source>
        <dbReference type="ARBA" id="ARBA00022967"/>
    </source>
</evidence>
<feature type="transmembrane region" description="Helical" evidence="19">
    <location>
        <begin position="26"/>
        <end position="51"/>
    </location>
</feature>
<dbReference type="InterPro" id="IPR001505">
    <property type="entry name" value="Copper_CuA"/>
</dbReference>
<dbReference type="GO" id="GO:0005507">
    <property type="term" value="F:copper ion binding"/>
    <property type="evidence" value="ECO:0007669"/>
    <property type="project" value="InterPro"/>
</dbReference>
<keyword evidence="11" id="KW-1278">Translocase</keyword>
<keyword evidence="9 18" id="KW-0999">Mitochondrion inner membrane</keyword>
<dbReference type="Pfam" id="PF02790">
    <property type="entry name" value="COX2_TM"/>
    <property type="match status" value="1"/>
</dbReference>
<accession>A0A4V1FUV3</accession>
<protein>
    <recommendedName>
        <fullName evidence="4 18">Cytochrome c oxidase subunit 2</fullName>
    </recommendedName>
</protein>
<evidence type="ECO:0000256" key="10">
    <source>
        <dbReference type="ARBA" id="ARBA00022842"/>
    </source>
</evidence>
<dbReference type="InterPro" id="IPR011759">
    <property type="entry name" value="Cyt_c_oxidase_su2_TM_dom"/>
</dbReference>
<dbReference type="PANTHER" id="PTHR22888">
    <property type="entry name" value="CYTOCHROME C OXIDASE, SUBUNIT II"/>
    <property type="match status" value="1"/>
</dbReference>
<keyword evidence="16 18" id="KW-0472">Membrane</keyword>
<evidence type="ECO:0000256" key="6">
    <source>
        <dbReference type="ARBA" id="ARBA00022660"/>
    </source>
</evidence>
<evidence type="ECO:0000256" key="5">
    <source>
        <dbReference type="ARBA" id="ARBA00022448"/>
    </source>
</evidence>
<dbReference type="GO" id="GO:0004129">
    <property type="term" value="F:cytochrome-c oxidase activity"/>
    <property type="evidence" value="ECO:0007669"/>
    <property type="project" value="UniProtKB-EC"/>
</dbReference>
<dbReference type="PROSITE" id="PS50999">
    <property type="entry name" value="COX2_TM"/>
    <property type="match status" value="1"/>
</dbReference>
<dbReference type="EMBL" id="MK425700">
    <property type="protein sequence ID" value="QCS26171.1"/>
    <property type="molecule type" value="Genomic_DNA"/>
</dbReference>